<feature type="region of interest" description="Disordered" evidence="1">
    <location>
        <begin position="97"/>
        <end position="127"/>
    </location>
</feature>
<feature type="region of interest" description="Disordered" evidence="1">
    <location>
        <begin position="1"/>
        <end position="46"/>
    </location>
</feature>
<evidence type="ECO:0000313" key="3">
    <source>
        <dbReference type="Proteomes" id="UP001177744"/>
    </source>
</evidence>
<proteinExistence type="predicted"/>
<dbReference type="InterPro" id="IPR026136">
    <property type="entry name" value="RIPOR3"/>
</dbReference>
<dbReference type="PANTHER" id="PTHR15829:SF2">
    <property type="entry name" value="RHO FAMILY-INTERACTING CELL POLARIZATION REGULATOR 2"/>
    <property type="match status" value="1"/>
</dbReference>
<protein>
    <submittedName>
        <fullName evidence="2">Uncharacterized protein</fullName>
    </submittedName>
</protein>
<comment type="caution">
    <text evidence="2">The sequence shown here is derived from an EMBL/GenBank/DDBJ whole genome shotgun (WGS) entry which is preliminary data.</text>
</comment>
<gene>
    <name evidence="2" type="ORF">QTO34_010998</name>
</gene>
<feature type="compositionally biased region" description="Low complexity" evidence="1">
    <location>
        <begin position="112"/>
        <end position="127"/>
    </location>
</feature>
<evidence type="ECO:0000313" key="2">
    <source>
        <dbReference type="EMBL" id="KAK1328829.1"/>
    </source>
</evidence>
<dbReference type="AlphaFoldDB" id="A0AA40LEA6"/>
<feature type="compositionally biased region" description="Basic and acidic residues" evidence="1">
    <location>
        <begin position="29"/>
        <end position="43"/>
    </location>
</feature>
<dbReference type="PANTHER" id="PTHR15829">
    <property type="entry name" value="PROTEIN KINASE PKN/PRK1, EFFECTOR"/>
    <property type="match status" value="1"/>
</dbReference>
<reference evidence="2" key="1">
    <citation type="submission" date="2023-06" db="EMBL/GenBank/DDBJ databases">
        <title>Reference genome for the Northern bat (Eptesicus nilssonii), a most northern bat species.</title>
        <authorList>
            <person name="Laine V.N."/>
            <person name="Pulliainen A.T."/>
            <person name="Lilley T.M."/>
        </authorList>
    </citation>
    <scope>NUCLEOTIDE SEQUENCE</scope>
    <source>
        <strain evidence="2">BLF_Eptnil</strain>
        <tissue evidence="2">Kidney</tissue>
    </source>
</reference>
<feature type="compositionally biased region" description="Basic residues" evidence="1">
    <location>
        <begin position="97"/>
        <end position="106"/>
    </location>
</feature>
<sequence>MLVGTQSFSPGGPNGIIRSQSFAGFSGLQERRSRQVRGAPRDAAEEELSFGAVQSTCVHRPPHHPPPPLATTKLFSSLWDWCNSFIENASALKKPQAKLKKMHNLGHKNTAPPRSRSPPGWRRCTGP</sequence>
<name>A0AA40LEA6_CNENI</name>
<dbReference type="Proteomes" id="UP001177744">
    <property type="component" value="Unassembled WGS sequence"/>
</dbReference>
<dbReference type="EMBL" id="JAULJE010000022">
    <property type="protein sequence ID" value="KAK1328829.1"/>
    <property type="molecule type" value="Genomic_DNA"/>
</dbReference>
<keyword evidence="3" id="KW-1185">Reference proteome</keyword>
<evidence type="ECO:0000256" key="1">
    <source>
        <dbReference type="SAM" id="MobiDB-lite"/>
    </source>
</evidence>
<organism evidence="2 3">
    <name type="scientific">Cnephaeus nilssonii</name>
    <name type="common">Northern bat</name>
    <name type="synonym">Eptesicus nilssonii</name>
    <dbReference type="NCBI Taxonomy" id="3371016"/>
    <lineage>
        <taxon>Eukaryota</taxon>
        <taxon>Metazoa</taxon>
        <taxon>Chordata</taxon>
        <taxon>Craniata</taxon>
        <taxon>Vertebrata</taxon>
        <taxon>Euteleostomi</taxon>
        <taxon>Mammalia</taxon>
        <taxon>Eutheria</taxon>
        <taxon>Laurasiatheria</taxon>
        <taxon>Chiroptera</taxon>
        <taxon>Yangochiroptera</taxon>
        <taxon>Vespertilionidae</taxon>
        <taxon>Cnephaeus</taxon>
    </lineage>
</organism>
<accession>A0AA40LEA6</accession>